<feature type="non-terminal residue" evidence="2">
    <location>
        <position position="143"/>
    </location>
</feature>
<organism evidence="2">
    <name type="scientific">Puccinia triticina (isolate 1-1 / race 1 (BBBD))</name>
    <name type="common">Brown leaf rust fungus</name>
    <dbReference type="NCBI Taxonomy" id="630390"/>
    <lineage>
        <taxon>Eukaryota</taxon>
        <taxon>Fungi</taxon>
        <taxon>Dikarya</taxon>
        <taxon>Basidiomycota</taxon>
        <taxon>Pucciniomycotina</taxon>
        <taxon>Pucciniomycetes</taxon>
        <taxon>Pucciniales</taxon>
        <taxon>Pucciniaceae</taxon>
        <taxon>Puccinia</taxon>
    </lineage>
</organism>
<evidence type="ECO:0000313" key="2">
    <source>
        <dbReference type="EMBL" id="OAV84881.1"/>
    </source>
</evidence>
<dbReference type="OrthoDB" id="10628697at2759"/>
<evidence type="ECO:0000313" key="4">
    <source>
        <dbReference type="Proteomes" id="UP000005240"/>
    </source>
</evidence>
<evidence type="ECO:0000256" key="1">
    <source>
        <dbReference type="SAM" id="MobiDB-lite"/>
    </source>
</evidence>
<feature type="compositionally biased region" description="Polar residues" evidence="1">
    <location>
        <begin position="35"/>
        <end position="49"/>
    </location>
</feature>
<name>A0A180FWW4_PUCT1</name>
<gene>
    <name evidence="2" type="ORF">PTTG_30982</name>
</gene>
<protein>
    <submittedName>
        <fullName evidence="2 3">Uncharacterized protein</fullName>
    </submittedName>
</protein>
<evidence type="ECO:0000313" key="3">
    <source>
        <dbReference type="EnsemblFungi" id="PTTG_30982-t43_1-p1"/>
    </source>
</evidence>
<accession>A0A180FWW4</accession>
<dbReference type="Proteomes" id="UP000005240">
    <property type="component" value="Unassembled WGS sequence"/>
</dbReference>
<dbReference type="AlphaFoldDB" id="A0A180FWW4"/>
<sequence>MGLLGRSRSAGRTSRPHIKTAGEWIDAPHKKCGASSESSQRRPQWTSTPLRPWEGNSRSHLPLSTGQSVTSMFRPLESGRMIRSPAVGENISVALKSIRKGRPKMKGPFARVIQKWQEPTMERPTRMGTSSAIPINSHAWLLI</sequence>
<proteinExistence type="predicted"/>
<dbReference type="VEuPathDB" id="FungiDB:PTTG_30982"/>
<dbReference type="EMBL" id="ADAS02010288">
    <property type="protein sequence ID" value="OAV84881.1"/>
    <property type="molecule type" value="Genomic_DNA"/>
</dbReference>
<reference evidence="3" key="4">
    <citation type="submission" date="2025-05" db="UniProtKB">
        <authorList>
            <consortium name="EnsemblFungi"/>
        </authorList>
    </citation>
    <scope>IDENTIFICATION</scope>
    <source>
        <strain evidence="3">isolate 1-1 / race 1 (BBBD)</strain>
    </source>
</reference>
<reference evidence="2" key="2">
    <citation type="submission" date="2016-05" db="EMBL/GenBank/DDBJ databases">
        <title>Comparative analysis highlights variable genome content of wheat rusts and divergence of the mating loci.</title>
        <authorList>
            <person name="Cuomo C.A."/>
            <person name="Bakkeren G."/>
            <person name="Szabo L."/>
            <person name="Khalil H."/>
            <person name="Joly D."/>
            <person name="Goldberg J."/>
            <person name="Young S."/>
            <person name="Zeng Q."/>
            <person name="Fellers J."/>
        </authorList>
    </citation>
    <scope>NUCLEOTIDE SEQUENCE [LARGE SCALE GENOMIC DNA]</scope>
    <source>
        <strain evidence="2">1-1 BBBD Race 1</strain>
    </source>
</reference>
<keyword evidence="4" id="KW-1185">Reference proteome</keyword>
<reference evidence="2" key="1">
    <citation type="submission" date="2009-11" db="EMBL/GenBank/DDBJ databases">
        <authorList>
            <consortium name="The Broad Institute Genome Sequencing Platform"/>
            <person name="Ward D."/>
            <person name="Feldgarden M."/>
            <person name="Earl A."/>
            <person name="Young S.K."/>
            <person name="Zeng Q."/>
            <person name="Koehrsen M."/>
            <person name="Alvarado L."/>
            <person name="Berlin A."/>
            <person name="Bochicchio J."/>
            <person name="Borenstein D."/>
            <person name="Chapman S.B."/>
            <person name="Chen Z."/>
            <person name="Engels R."/>
            <person name="Freedman E."/>
            <person name="Gellesch M."/>
            <person name="Goldberg J."/>
            <person name="Griggs A."/>
            <person name="Gujja S."/>
            <person name="Heilman E."/>
            <person name="Heiman D."/>
            <person name="Hepburn T."/>
            <person name="Howarth C."/>
            <person name="Jen D."/>
            <person name="Larson L."/>
            <person name="Lewis B."/>
            <person name="Mehta T."/>
            <person name="Park D."/>
            <person name="Pearson M."/>
            <person name="Roberts A."/>
            <person name="Saif S."/>
            <person name="Shea T."/>
            <person name="Shenoy N."/>
            <person name="Sisk P."/>
            <person name="Stolte C."/>
            <person name="Sykes S."/>
            <person name="Thomson T."/>
            <person name="Walk T."/>
            <person name="White J."/>
            <person name="Yandava C."/>
            <person name="Izard J."/>
            <person name="Baranova O.V."/>
            <person name="Blanton J.M."/>
            <person name="Tanner A.C."/>
            <person name="Dewhirst F.E."/>
            <person name="Haas B."/>
            <person name="Nusbaum C."/>
            <person name="Birren B."/>
        </authorList>
    </citation>
    <scope>NUCLEOTIDE SEQUENCE [LARGE SCALE GENOMIC DNA]</scope>
    <source>
        <strain evidence="2">1-1 BBBD Race 1</strain>
    </source>
</reference>
<dbReference type="EnsemblFungi" id="PTTG_30982-t43_1">
    <property type="protein sequence ID" value="PTTG_30982-t43_1-p1"/>
    <property type="gene ID" value="PTTG_30982"/>
</dbReference>
<reference evidence="3 4" key="3">
    <citation type="journal article" date="2017" name="G3 (Bethesda)">
        <title>Comparative analysis highlights variable genome content of wheat rusts and divergence of the mating loci.</title>
        <authorList>
            <person name="Cuomo C.A."/>
            <person name="Bakkeren G."/>
            <person name="Khalil H.B."/>
            <person name="Panwar V."/>
            <person name="Joly D."/>
            <person name="Linning R."/>
            <person name="Sakthikumar S."/>
            <person name="Song X."/>
            <person name="Adiconis X."/>
            <person name="Fan L."/>
            <person name="Goldberg J.M."/>
            <person name="Levin J.Z."/>
            <person name="Young S."/>
            <person name="Zeng Q."/>
            <person name="Anikster Y."/>
            <person name="Bruce M."/>
            <person name="Wang M."/>
            <person name="Yin C."/>
            <person name="McCallum B."/>
            <person name="Szabo L.J."/>
            <person name="Hulbert S."/>
            <person name="Chen X."/>
            <person name="Fellers J.P."/>
        </authorList>
    </citation>
    <scope>NUCLEOTIDE SEQUENCE</scope>
    <source>
        <strain evidence="4">Isolate 1-1 / race 1 (BBBD)</strain>
        <strain evidence="3">isolate 1-1 / race 1 (BBBD)</strain>
    </source>
</reference>
<feature type="region of interest" description="Disordered" evidence="1">
    <location>
        <begin position="1"/>
        <end position="68"/>
    </location>
</feature>
<feature type="compositionally biased region" description="Polar residues" evidence="1">
    <location>
        <begin position="56"/>
        <end position="68"/>
    </location>
</feature>